<dbReference type="Pfam" id="PF12796">
    <property type="entry name" value="Ank_2"/>
    <property type="match status" value="1"/>
</dbReference>
<dbReference type="InterPro" id="IPR027417">
    <property type="entry name" value="P-loop_NTPase"/>
</dbReference>
<dbReference type="Gene3D" id="3.40.50.300">
    <property type="entry name" value="P-loop containing nucleotide triphosphate hydrolases"/>
    <property type="match status" value="1"/>
</dbReference>
<dbReference type="PROSITE" id="PS50297">
    <property type="entry name" value="ANK_REP_REGION"/>
    <property type="match status" value="3"/>
</dbReference>
<feature type="domain" description="GPI inositol-deacylase winged helix" evidence="3">
    <location>
        <begin position="463"/>
        <end position="536"/>
    </location>
</feature>
<dbReference type="EMBL" id="JAGHQM010001162">
    <property type="protein sequence ID" value="KAH0556261.1"/>
    <property type="molecule type" value="Genomic_DNA"/>
</dbReference>
<feature type="repeat" description="ANK" evidence="2">
    <location>
        <begin position="621"/>
        <end position="653"/>
    </location>
</feature>
<protein>
    <recommendedName>
        <fullName evidence="7">NACHT domain-containing protein</fullName>
    </recommendedName>
</protein>
<dbReference type="PANTHER" id="PTHR10039">
    <property type="entry name" value="AMELOGENIN"/>
    <property type="match status" value="1"/>
</dbReference>
<evidence type="ECO:0000259" key="3">
    <source>
        <dbReference type="Pfam" id="PF22939"/>
    </source>
</evidence>
<dbReference type="Pfam" id="PF13637">
    <property type="entry name" value="Ank_4"/>
    <property type="match status" value="1"/>
</dbReference>
<dbReference type="Pfam" id="PF22939">
    <property type="entry name" value="WHD_GPIID"/>
    <property type="match status" value="1"/>
</dbReference>
<reference evidence="5" key="1">
    <citation type="submission" date="2021-03" db="EMBL/GenBank/DDBJ databases">
        <title>Comparative genomics and phylogenomic investigation of the class Geoglossomycetes provide insights into ecological specialization and systematics.</title>
        <authorList>
            <person name="Melie T."/>
            <person name="Pirro S."/>
            <person name="Miller A.N."/>
            <person name="Quandt A."/>
        </authorList>
    </citation>
    <scope>NUCLEOTIDE SEQUENCE</scope>
    <source>
        <strain evidence="5">CAQ_001_2017</strain>
    </source>
</reference>
<sequence length="753" mass="83743">MDPLSVTVSIITILQLTGKVIDYLNGVKDAPKDRAQCAIEASNLYNLLITLRYRLEEGTSNEPWNTAVQALSVKDGPLDQYKLALEQLQTKITRQGGMNKVGHFLLWKFIKEDVVEVLARIERLKSLVQIALEMDHFKLSQAIEKSVNLIQQDQTRHRHDEILEWISLTDFPAQQSDFIARRQEGTGLWFLDSTEFTEWIHRSKKTLFCPGIPGAGKTMIAAITIDYLLQTVQSNEIGVAYLYCNYKAQADQNTTNLLAAILKQLVQARPLMPESVTRLYDYHASRRTRPSLEEIFSALQSILTSHSGVYLVIDAFDECSGREGMRSELLKKLHALQSKTSLYLMVTSRFTPEITNDLESVLTLEVRASESDVKQFIKGQMYRLPNCVQRDDALQAMVQEELVKAVDGMFLLARLHFDSLLDKNTKKKVQSVLNELSKGSATLSQAYDEAIKRIEGQLPGRSILAKSVLSWITYAKRPLTTEELCNALAVELGEEELDPDNIPDVEDLVSVCAGLVTVDRESNIIRLVHYTAQEYFGCIREEWNPRAQLDIALTCLTYLSFSTFRCGSCLTDKDFEIRLKQNAFLDYAARHWGHHTLTVQEKLLSTLGRDIAISIDSRDSYRQTPLMLAAEYGHNIVVKLLLDKGADINTQGDFYGSALGAASFGGHELIVKLLLNKGADVNAQGGQWGSALQAASAKGHEQIVGLLLDKGADVNAQGGEYGSALQAVSAEGHKQIVKLLLDGGADVNTQGGG</sequence>
<feature type="domain" description="Nephrocystin 3-like N-terminal" evidence="4">
    <location>
        <begin position="185"/>
        <end position="349"/>
    </location>
</feature>
<evidence type="ECO:0000256" key="2">
    <source>
        <dbReference type="PROSITE-ProRule" id="PRU00023"/>
    </source>
</evidence>
<comment type="caution">
    <text evidence="5">The sequence shown here is derived from an EMBL/GenBank/DDBJ whole genome shotgun (WGS) entry which is preliminary data.</text>
</comment>
<dbReference type="Proteomes" id="UP000750711">
    <property type="component" value="Unassembled WGS sequence"/>
</dbReference>
<keyword evidence="1" id="KW-0677">Repeat</keyword>
<name>A0A9P8L8H4_9PEZI</name>
<evidence type="ECO:0008006" key="7">
    <source>
        <dbReference type="Google" id="ProtNLM"/>
    </source>
</evidence>
<feature type="repeat" description="ANK" evidence="2">
    <location>
        <begin position="720"/>
        <end position="752"/>
    </location>
</feature>
<dbReference type="SUPFAM" id="SSF48403">
    <property type="entry name" value="Ankyrin repeat"/>
    <property type="match status" value="1"/>
</dbReference>
<evidence type="ECO:0000313" key="6">
    <source>
        <dbReference type="Proteomes" id="UP000750711"/>
    </source>
</evidence>
<dbReference type="PANTHER" id="PTHR10039:SF15">
    <property type="entry name" value="NACHT DOMAIN-CONTAINING PROTEIN"/>
    <property type="match status" value="1"/>
</dbReference>
<accession>A0A9P8L8H4</accession>
<feature type="non-terminal residue" evidence="5">
    <location>
        <position position="753"/>
    </location>
</feature>
<keyword evidence="6" id="KW-1185">Reference proteome</keyword>
<dbReference type="InterPro" id="IPR056884">
    <property type="entry name" value="NPHP3-like_N"/>
</dbReference>
<dbReference type="PROSITE" id="PS50088">
    <property type="entry name" value="ANK_REPEAT"/>
    <property type="match status" value="4"/>
</dbReference>
<evidence type="ECO:0000313" key="5">
    <source>
        <dbReference type="EMBL" id="KAH0556261.1"/>
    </source>
</evidence>
<dbReference type="InterPro" id="IPR036770">
    <property type="entry name" value="Ankyrin_rpt-contain_sf"/>
</dbReference>
<gene>
    <name evidence="5" type="ORF">GP486_005815</name>
</gene>
<evidence type="ECO:0000259" key="4">
    <source>
        <dbReference type="Pfam" id="PF24883"/>
    </source>
</evidence>
<organism evidence="5 6">
    <name type="scientific">Trichoglossum hirsutum</name>
    <dbReference type="NCBI Taxonomy" id="265104"/>
    <lineage>
        <taxon>Eukaryota</taxon>
        <taxon>Fungi</taxon>
        <taxon>Dikarya</taxon>
        <taxon>Ascomycota</taxon>
        <taxon>Pezizomycotina</taxon>
        <taxon>Geoglossomycetes</taxon>
        <taxon>Geoglossales</taxon>
        <taxon>Geoglossaceae</taxon>
        <taxon>Trichoglossum</taxon>
    </lineage>
</organism>
<feature type="repeat" description="ANK" evidence="2">
    <location>
        <begin position="657"/>
        <end position="686"/>
    </location>
</feature>
<dbReference type="InterPro" id="IPR002110">
    <property type="entry name" value="Ankyrin_rpt"/>
</dbReference>
<dbReference type="AlphaFoldDB" id="A0A9P8L8H4"/>
<dbReference type="InterPro" id="IPR054471">
    <property type="entry name" value="GPIID_WHD"/>
</dbReference>
<proteinExistence type="predicted"/>
<keyword evidence="2" id="KW-0040">ANK repeat</keyword>
<dbReference type="SMART" id="SM00248">
    <property type="entry name" value="ANK"/>
    <property type="match status" value="4"/>
</dbReference>
<feature type="repeat" description="ANK" evidence="2">
    <location>
        <begin position="687"/>
        <end position="719"/>
    </location>
</feature>
<dbReference type="PRINTS" id="PR01415">
    <property type="entry name" value="ANKYRIN"/>
</dbReference>
<evidence type="ECO:0000256" key="1">
    <source>
        <dbReference type="ARBA" id="ARBA00022737"/>
    </source>
</evidence>
<dbReference type="Gene3D" id="1.25.40.20">
    <property type="entry name" value="Ankyrin repeat-containing domain"/>
    <property type="match status" value="1"/>
</dbReference>
<dbReference type="SUPFAM" id="SSF52540">
    <property type="entry name" value="P-loop containing nucleoside triphosphate hydrolases"/>
    <property type="match status" value="1"/>
</dbReference>
<dbReference type="Pfam" id="PF24883">
    <property type="entry name" value="NPHP3_N"/>
    <property type="match status" value="1"/>
</dbReference>